<dbReference type="AlphaFoldDB" id="A0A7V8N0Q0"/>
<sequence length="103" mass="11788">MFKKKFLSNGWCILYTLIPIVFIVGTMIAIKVQPNIDATMMVYGVKSVKSENAVGYKITQMILTDGKIIDYPTLEDIREHNLLTYHSSKELEDNLVFQSSRLN</sequence>
<keyword evidence="3" id="KW-1185">Reference proteome</keyword>
<evidence type="ECO:0000313" key="2">
    <source>
        <dbReference type="EMBL" id="MBA0016548.1"/>
    </source>
</evidence>
<proteinExistence type="predicted"/>
<comment type="caution">
    <text evidence="2">The sequence shown here is derived from an EMBL/GenBank/DDBJ whole genome shotgun (WGS) entry which is preliminary data.</text>
</comment>
<dbReference type="Proteomes" id="UP000530186">
    <property type="component" value="Unassembled WGS sequence"/>
</dbReference>
<keyword evidence="1" id="KW-1133">Transmembrane helix</keyword>
<reference evidence="2 3" key="1">
    <citation type="submission" date="2020-07" db="EMBL/GenBank/DDBJ databases">
        <authorList>
            <person name="Hilgarth M."/>
            <person name="Werum V."/>
            <person name="Vogel R.F."/>
        </authorList>
    </citation>
    <scope>NUCLEOTIDE SEQUENCE [LARGE SCALE GENOMIC DNA]</scope>
    <source>
        <strain evidence="2 3">DSM 28961</strain>
    </source>
</reference>
<name>A0A7V8N0Q0_9LACT</name>
<accession>A0A7V8N0Q0</accession>
<evidence type="ECO:0000256" key="1">
    <source>
        <dbReference type="SAM" id="Phobius"/>
    </source>
</evidence>
<feature type="transmembrane region" description="Helical" evidence="1">
    <location>
        <begin position="12"/>
        <end position="30"/>
    </location>
</feature>
<organism evidence="2 3">
    <name type="scientific">Pseudolactococcus laudensis</name>
    <dbReference type="NCBI Taxonomy" id="1494461"/>
    <lineage>
        <taxon>Bacteria</taxon>
        <taxon>Bacillati</taxon>
        <taxon>Bacillota</taxon>
        <taxon>Bacilli</taxon>
        <taxon>Lactobacillales</taxon>
        <taxon>Streptococcaceae</taxon>
        <taxon>Pseudolactococcus</taxon>
    </lineage>
</organism>
<evidence type="ECO:0000313" key="3">
    <source>
        <dbReference type="Proteomes" id="UP000530186"/>
    </source>
</evidence>
<dbReference type="GeneID" id="303194913"/>
<protein>
    <submittedName>
        <fullName evidence="2">Uncharacterized protein</fullName>
    </submittedName>
</protein>
<keyword evidence="1" id="KW-0472">Membrane</keyword>
<dbReference type="RefSeq" id="WP_180746742.1">
    <property type="nucleotide sequence ID" value="NZ_CBCRWQ010000007.1"/>
</dbReference>
<dbReference type="EMBL" id="JACBNY010000006">
    <property type="protein sequence ID" value="MBA0016548.1"/>
    <property type="molecule type" value="Genomic_DNA"/>
</dbReference>
<keyword evidence="1" id="KW-0812">Transmembrane</keyword>
<gene>
    <name evidence="2" type="ORF">HZR21_05205</name>
</gene>